<evidence type="ECO:0000313" key="8">
    <source>
        <dbReference type="Proteomes" id="UP000229098"/>
    </source>
</evidence>
<evidence type="ECO:0000256" key="4">
    <source>
        <dbReference type="HAMAP-Rule" id="MF_00075"/>
    </source>
</evidence>
<evidence type="ECO:0000256" key="3">
    <source>
        <dbReference type="ARBA" id="ARBA00022917"/>
    </source>
</evidence>
<keyword evidence="4" id="KW-0694">RNA-binding</keyword>
<dbReference type="GO" id="GO:0003743">
    <property type="term" value="F:translation initiation factor activity"/>
    <property type="evidence" value="ECO:0007669"/>
    <property type="project" value="UniProtKB-UniRule"/>
</dbReference>
<feature type="domain" description="S1-like" evidence="6">
    <location>
        <begin position="1"/>
        <end position="72"/>
    </location>
</feature>
<reference evidence="8" key="1">
    <citation type="submission" date="2017-09" db="EMBL/GenBank/DDBJ databases">
        <title>Depth-based differentiation of microbial function through sediment-hosted aquifers and enrichment of novel symbionts in the deep terrestrial subsurface.</title>
        <authorList>
            <person name="Probst A.J."/>
            <person name="Ladd B."/>
            <person name="Jarett J.K."/>
            <person name="Geller-Mcgrath D.E."/>
            <person name="Sieber C.M.K."/>
            <person name="Emerson J.B."/>
            <person name="Anantharaman K."/>
            <person name="Thomas B.C."/>
            <person name="Malmstrom R."/>
            <person name="Stieglmeier M."/>
            <person name="Klingl A."/>
            <person name="Woyke T."/>
            <person name="Ryan C.M."/>
            <person name="Banfield J.F."/>
        </authorList>
    </citation>
    <scope>NUCLEOTIDE SEQUENCE [LARGE SCALE GENOMIC DNA]</scope>
</reference>
<dbReference type="Pfam" id="PF01176">
    <property type="entry name" value="eIF-1a"/>
    <property type="match status" value="1"/>
</dbReference>
<name>A0A2M8KX20_9BACT</name>
<dbReference type="PANTHER" id="PTHR33370:SF1">
    <property type="entry name" value="TRANSLATION INITIATION FACTOR IF-1, CHLOROPLASTIC"/>
    <property type="match status" value="1"/>
</dbReference>
<evidence type="ECO:0000256" key="2">
    <source>
        <dbReference type="ARBA" id="ARBA00022540"/>
    </source>
</evidence>
<dbReference type="Proteomes" id="UP000229098">
    <property type="component" value="Unassembled WGS sequence"/>
</dbReference>
<keyword evidence="2 4" id="KW-0396">Initiation factor</keyword>
<comment type="subunit">
    <text evidence="4">Component of the 30S ribosomal translation pre-initiation complex which assembles on the 30S ribosome in the order IF-2 and IF-3, IF-1 and N-formylmethionyl-tRNA(fMet); mRNA recruitment can occur at any time during PIC assembly.</text>
</comment>
<organism evidence="7 8">
    <name type="scientific">Candidatus Ryanbacteria bacterium CG10_big_fil_rev_8_21_14_0_10_43_42</name>
    <dbReference type="NCBI Taxonomy" id="1974864"/>
    <lineage>
        <taxon>Bacteria</taxon>
        <taxon>Candidatus Ryaniibacteriota</taxon>
    </lineage>
</organism>
<comment type="subcellular location">
    <subcellularLocation>
        <location evidence="4">Cytoplasm</location>
    </subcellularLocation>
</comment>
<dbReference type="CDD" id="cd04451">
    <property type="entry name" value="S1_IF1"/>
    <property type="match status" value="1"/>
</dbReference>
<dbReference type="GO" id="GO:0043022">
    <property type="term" value="F:ribosome binding"/>
    <property type="evidence" value="ECO:0007669"/>
    <property type="project" value="UniProtKB-UniRule"/>
</dbReference>
<keyword evidence="3 4" id="KW-0648">Protein biosynthesis</keyword>
<dbReference type="SUPFAM" id="SSF50249">
    <property type="entry name" value="Nucleic acid-binding proteins"/>
    <property type="match status" value="1"/>
</dbReference>
<protein>
    <recommendedName>
        <fullName evidence="4 5">Translation initiation factor IF-1</fullName>
    </recommendedName>
</protein>
<dbReference type="GO" id="GO:0005829">
    <property type="term" value="C:cytosol"/>
    <property type="evidence" value="ECO:0007669"/>
    <property type="project" value="TreeGrafter"/>
</dbReference>
<proteinExistence type="inferred from homology"/>
<dbReference type="Gene3D" id="2.40.50.140">
    <property type="entry name" value="Nucleic acid-binding proteins"/>
    <property type="match status" value="1"/>
</dbReference>
<comment type="function">
    <text evidence="4">One of the essential components for the initiation of protein synthesis. Stabilizes the binding of IF-2 and IF-3 on the 30S subunit to which N-formylmethionyl-tRNA(fMet) subsequently binds. Helps modulate mRNA selection, yielding the 30S pre-initiation complex (PIC). Upon addition of the 50S ribosomal subunit IF-1, IF-2 and IF-3 are released leaving the mature 70S translation initiation complex.</text>
</comment>
<dbReference type="AlphaFoldDB" id="A0A2M8KX20"/>
<dbReference type="NCBIfam" id="TIGR00008">
    <property type="entry name" value="infA"/>
    <property type="match status" value="1"/>
</dbReference>
<evidence type="ECO:0000313" key="7">
    <source>
        <dbReference type="EMBL" id="PJE64469.1"/>
    </source>
</evidence>
<evidence type="ECO:0000256" key="1">
    <source>
        <dbReference type="ARBA" id="ARBA00010939"/>
    </source>
</evidence>
<dbReference type="InterPro" id="IPR012340">
    <property type="entry name" value="NA-bd_OB-fold"/>
</dbReference>
<sequence>MAHNSDKIIKEGSVTETLPNTTFRVTLDDGGEILAHLGGKMRLHYIRVLLGDRVRIEMSPYDMSKGRIVHRL</sequence>
<evidence type="ECO:0000256" key="5">
    <source>
        <dbReference type="NCBIfam" id="TIGR00008"/>
    </source>
</evidence>
<comment type="similarity">
    <text evidence="1 4">Belongs to the IF-1 family.</text>
</comment>
<dbReference type="HAMAP" id="MF_00075">
    <property type="entry name" value="IF_1"/>
    <property type="match status" value="1"/>
</dbReference>
<dbReference type="InterPro" id="IPR004368">
    <property type="entry name" value="TIF_IF1"/>
</dbReference>
<dbReference type="EMBL" id="PFEF01000006">
    <property type="protein sequence ID" value="PJE64469.1"/>
    <property type="molecule type" value="Genomic_DNA"/>
</dbReference>
<dbReference type="PANTHER" id="PTHR33370">
    <property type="entry name" value="TRANSLATION INITIATION FACTOR IF-1, CHLOROPLASTIC"/>
    <property type="match status" value="1"/>
</dbReference>
<dbReference type="InterPro" id="IPR006196">
    <property type="entry name" value="RNA-binding_domain_S1_IF1"/>
</dbReference>
<gene>
    <name evidence="4" type="primary">infA</name>
    <name evidence="7" type="ORF">COU90_03430</name>
</gene>
<dbReference type="GO" id="GO:0019843">
    <property type="term" value="F:rRNA binding"/>
    <property type="evidence" value="ECO:0007669"/>
    <property type="project" value="UniProtKB-UniRule"/>
</dbReference>
<dbReference type="PROSITE" id="PS50832">
    <property type="entry name" value="S1_IF1_TYPE"/>
    <property type="match status" value="1"/>
</dbReference>
<evidence type="ECO:0000259" key="6">
    <source>
        <dbReference type="PROSITE" id="PS50832"/>
    </source>
</evidence>
<keyword evidence="4" id="KW-0699">rRNA-binding</keyword>
<dbReference type="FunFam" id="2.40.50.140:FF:000002">
    <property type="entry name" value="Translation initiation factor IF-1"/>
    <property type="match status" value="1"/>
</dbReference>
<keyword evidence="4" id="KW-0963">Cytoplasm</keyword>
<accession>A0A2M8KX20</accession>
<comment type="caution">
    <text evidence="7">The sequence shown here is derived from an EMBL/GenBank/DDBJ whole genome shotgun (WGS) entry which is preliminary data.</text>
</comment>